<evidence type="ECO:0000256" key="1">
    <source>
        <dbReference type="SAM" id="MobiDB-lite"/>
    </source>
</evidence>
<dbReference type="InterPro" id="IPR035996">
    <property type="entry name" value="4pyrrol_Methylase_sf"/>
</dbReference>
<dbReference type="Proteomes" id="UP000820669">
    <property type="component" value="Unassembled WGS sequence"/>
</dbReference>
<gene>
    <name evidence="3" type="ORF">HF526_31530</name>
</gene>
<evidence type="ECO:0000259" key="2">
    <source>
        <dbReference type="Pfam" id="PF00590"/>
    </source>
</evidence>
<proteinExistence type="predicted"/>
<feature type="domain" description="Tetrapyrrole methylase" evidence="2">
    <location>
        <begin position="31"/>
        <end position="141"/>
    </location>
</feature>
<dbReference type="EMBL" id="JAAXLA010000101">
    <property type="protein sequence ID" value="NMI01792.1"/>
    <property type="molecule type" value="Genomic_DNA"/>
</dbReference>
<sequence length="149" mass="15302">MAGDGPDLFPRRRGGLPGARCHRGPRTRTGTLIGLGVGPGESGTPASGAVDRLAAAEVVFVPGDTEATVLFYAEAWRVERIDGSDAAAAARRVADWFAAHPGGTAVFATAGDPGDSRPFAVAARGLGRAVRVQRLPGVTIVPPRRLPLA</sequence>
<reference evidence="3 4" key="1">
    <citation type="submission" date="2020-04" db="EMBL/GenBank/DDBJ databases">
        <authorList>
            <person name="Klaysubun C."/>
            <person name="Duangmal K."/>
            <person name="Lipun K."/>
        </authorList>
    </citation>
    <scope>NUCLEOTIDE SEQUENCE [LARGE SCALE GENOMIC DNA]</scope>
    <source>
        <strain evidence="3 4">K10HN5</strain>
    </source>
</reference>
<feature type="region of interest" description="Disordered" evidence="1">
    <location>
        <begin position="1"/>
        <end position="46"/>
    </location>
</feature>
<accession>A0ABX1SMZ8</accession>
<dbReference type="Gene3D" id="3.40.1010.10">
    <property type="entry name" value="Cobalt-precorrin-4 Transmethylase, Domain 1"/>
    <property type="match status" value="1"/>
</dbReference>
<name>A0ABX1SMZ8_9PSEU</name>
<dbReference type="InterPro" id="IPR000878">
    <property type="entry name" value="4pyrrol_Mease"/>
</dbReference>
<protein>
    <recommendedName>
        <fullName evidence="2">Tetrapyrrole methylase domain-containing protein</fullName>
    </recommendedName>
</protein>
<keyword evidence="4" id="KW-1185">Reference proteome</keyword>
<evidence type="ECO:0000313" key="3">
    <source>
        <dbReference type="EMBL" id="NMI01792.1"/>
    </source>
</evidence>
<organism evidence="3 4">
    <name type="scientific">Pseudonocardia acidicola</name>
    <dbReference type="NCBI Taxonomy" id="2724939"/>
    <lineage>
        <taxon>Bacteria</taxon>
        <taxon>Bacillati</taxon>
        <taxon>Actinomycetota</taxon>
        <taxon>Actinomycetes</taxon>
        <taxon>Pseudonocardiales</taxon>
        <taxon>Pseudonocardiaceae</taxon>
        <taxon>Pseudonocardia</taxon>
    </lineage>
</organism>
<dbReference type="InterPro" id="IPR014777">
    <property type="entry name" value="4pyrrole_Mease_sub1"/>
</dbReference>
<comment type="caution">
    <text evidence="3">The sequence shown here is derived from an EMBL/GenBank/DDBJ whole genome shotgun (WGS) entry which is preliminary data.</text>
</comment>
<dbReference type="SUPFAM" id="SSF53790">
    <property type="entry name" value="Tetrapyrrole methylase"/>
    <property type="match status" value="1"/>
</dbReference>
<evidence type="ECO:0000313" key="4">
    <source>
        <dbReference type="Proteomes" id="UP000820669"/>
    </source>
</evidence>
<dbReference type="RefSeq" id="WP_169385308.1">
    <property type="nucleotide sequence ID" value="NZ_JAAXLA010000101.1"/>
</dbReference>
<dbReference type="Pfam" id="PF00590">
    <property type="entry name" value="TP_methylase"/>
    <property type="match status" value="1"/>
</dbReference>